<proteinExistence type="predicted"/>
<gene>
    <name evidence="1" type="ORF">LCGC14_1483510</name>
</gene>
<dbReference type="AlphaFoldDB" id="A0A0F9LPA7"/>
<reference evidence="1" key="1">
    <citation type="journal article" date="2015" name="Nature">
        <title>Complex archaea that bridge the gap between prokaryotes and eukaryotes.</title>
        <authorList>
            <person name="Spang A."/>
            <person name="Saw J.H."/>
            <person name="Jorgensen S.L."/>
            <person name="Zaremba-Niedzwiedzka K."/>
            <person name="Martijn J."/>
            <person name="Lind A.E."/>
            <person name="van Eijk R."/>
            <person name="Schleper C."/>
            <person name="Guy L."/>
            <person name="Ettema T.J."/>
        </authorList>
    </citation>
    <scope>NUCLEOTIDE SEQUENCE</scope>
</reference>
<organism evidence="1">
    <name type="scientific">marine sediment metagenome</name>
    <dbReference type="NCBI Taxonomy" id="412755"/>
    <lineage>
        <taxon>unclassified sequences</taxon>
        <taxon>metagenomes</taxon>
        <taxon>ecological metagenomes</taxon>
    </lineage>
</organism>
<dbReference type="EMBL" id="LAZR01010579">
    <property type="protein sequence ID" value="KKM66205.1"/>
    <property type="molecule type" value="Genomic_DNA"/>
</dbReference>
<accession>A0A0F9LPA7</accession>
<comment type="caution">
    <text evidence="1">The sequence shown here is derived from an EMBL/GenBank/DDBJ whole genome shotgun (WGS) entry which is preliminary data.</text>
</comment>
<evidence type="ECO:0000313" key="1">
    <source>
        <dbReference type="EMBL" id="KKM66205.1"/>
    </source>
</evidence>
<sequence length="68" mass="7965">MKPVTKGWVESARDYIINGVKPCNDNWYLLMVEHLLKAIDELTPKEEKPLTQTELKQIRMLIRGDKII</sequence>
<protein>
    <submittedName>
        <fullName evidence="1">Uncharacterized protein</fullName>
    </submittedName>
</protein>
<name>A0A0F9LPA7_9ZZZZ</name>